<protein>
    <submittedName>
        <fullName evidence="2">Uncharacterized protein</fullName>
    </submittedName>
</protein>
<evidence type="ECO:0000313" key="3">
    <source>
        <dbReference type="Proteomes" id="UP000660554"/>
    </source>
</evidence>
<comment type="caution">
    <text evidence="2">The sequence shown here is derived from an EMBL/GenBank/DDBJ whole genome shotgun (WGS) entry which is preliminary data.</text>
</comment>
<reference evidence="3" key="1">
    <citation type="submission" date="2020-09" db="EMBL/GenBank/DDBJ databases">
        <title>Whole genome shotgun sequence of Streptomyces cinnamonensis NBRC 15873.</title>
        <authorList>
            <person name="Komaki H."/>
            <person name="Tamura T."/>
        </authorList>
    </citation>
    <scope>NUCLEOTIDE SEQUENCE [LARGE SCALE GENOMIC DNA]</scope>
    <source>
        <strain evidence="3">NBRC 15873</strain>
    </source>
</reference>
<dbReference type="EMBL" id="BNDV01000016">
    <property type="protein sequence ID" value="GHI16964.1"/>
    <property type="molecule type" value="Genomic_DNA"/>
</dbReference>
<evidence type="ECO:0000313" key="2">
    <source>
        <dbReference type="EMBL" id="GHI16964.1"/>
    </source>
</evidence>
<keyword evidence="3" id="KW-1185">Reference proteome</keyword>
<accession>A0ABQ3NW24</accession>
<proteinExistence type="predicted"/>
<dbReference type="Proteomes" id="UP000660554">
    <property type="component" value="Unassembled WGS sequence"/>
</dbReference>
<evidence type="ECO:0000256" key="1">
    <source>
        <dbReference type="SAM" id="MobiDB-lite"/>
    </source>
</evidence>
<name>A0ABQ3NW24_STRVG</name>
<feature type="region of interest" description="Disordered" evidence="1">
    <location>
        <begin position="37"/>
        <end position="77"/>
    </location>
</feature>
<gene>
    <name evidence="2" type="ORF">Scinn_64270</name>
</gene>
<organism evidence="2 3">
    <name type="scientific">Streptomyces virginiae</name>
    <name type="common">Streptomyces cinnamonensis</name>
    <dbReference type="NCBI Taxonomy" id="1961"/>
    <lineage>
        <taxon>Bacteria</taxon>
        <taxon>Bacillati</taxon>
        <taxon>Actinomycetota</taxon>
        <taxon>Actinomycetes</taxon>
        <taxon>Kitasatosporales</taxon>
        <taxon>Streptomycetaceae</taxon>
        <taxon>Streptomyces</taxon>
    </lineage>
</organism>
<sequence>MRPGVLPAPRTPPFPLRPAFPFAPPVPFPVLPPVPFPADGDTGADHQPTGPFPIRLDLAGSGRIPPVVRPGGRITVT</sequence>